<reference evidence="1 2" key="1">
    <citation type="submission" date="2016-04" db="EMBL/GenBank/DDBJ databases">
        <title>Genome analyses suggest a sexual origin of heterokaryosis in a supposedly ancient asexual fungus.</title>
        <authorList>
            <person name="Ropars J."/>
            <person name="Sedzielewska K."/>
            <person name="Noel J."/>
            <person name="Charron P."/>
            <person name="Farinelli L."/>
            <person name="Marton T."/>
            <person name="Kruger M."/>
            <person name="Pelin A."/>
            <person name="Brachmann A."/>
            <person name="Corradi N."/>
        </authorList>
    </citation>
    <scope>NUCLEOTIDE SEQUENCE [LARGE SCALE GENOMIC DNA]</scope>
    <source>
        <strain evidence="1 2">A5</strain>
    </source>
</reference>
<comment type="caution">
    <text evidence="1">The sequence shown here is derived from an EMBL/GenBank/DDBJ whole genome shotgun (WGS) entry which is preliminary data.</text>
</comment>
<evidence type="ECO:0000313" key="2">
    <source>
        <dbReference type="Proteomes" id="UP000232722"/>
    </source>
</evidence>
<reference evidence="1 2" key="2">
    <citation type="submission" date="2017-09" db="EMBL/GenBank/DDBJ databases">
        <title>Extensive intraspecific genome diversity in a model arbuscular mycorrhizal fungus.</title>
        <authorList>
            <person name="Chen E.C."/>
            <person name="Morin E."/>
            <person name="Beaudet D."/>
            <person name="Noel J."/>
            <person name="Ndikumana S."/>
            <person name="Charron P."/>
            <person name="St-Onge C."/>
            <person name="Giorgi J."/>
            <person name="Grigoriev I.V."/>
            <person name="Roux C."/>
            <person name="Martin F.M."/>
            <person name="Corradi N."/>
        </authorList>
    </citation>
    <scope>NUCLEOTIDE SEQUENCE [LARGE SCALE GENOMIC DNA]</scope>
    <source>
        <strain evidence="1 2">A5</strain>
    </source>
</reference>
<dbReference type="AlphaFoldDB" id="A0A2N0NQL3"/>
<dbReference type="EMBL" id="LLXJ01003577">
    <property type="protein sequence ID" value="PKB96863.1"/>
    <property type="molecule type" value="Genomic_DNA"/>
</dbReference>
<gene>
    <name evidence="1" type="ORF">RhiirA5_434106</name>
</gene>
<name>A0A2N0NQL3_9GLOM</name>
<evidence type="ECO:0000313" key="1">
    <source>
        <dbReference type="EMBL" id="PKB96863.1"/>
    </source>
</evidence>
<organism evidence="1 2">
    <name type="scientific">Rhizophagus irregularis</name>
    <dbReference type="NCBI Taxonomy" id="588596"/>
    <lineage>
        <taxon>Eukaryota</taxon>
        <taxon>Fungi</taxon>
        <taxon>Fungi incertae sedis</taxon>
        <taxon>Mucoromycota</taxon>
        <taxon>Glomeromycotina</taxon>
        <taxon>Glomeromycetes</taxon>
        <taxon>Glomerales</taxon>
        <taxon>Glomeraceae</taxon>
        <taxon>Rhizophagus</taxon>
    </lineage>
</organism>
<proteinExistence type="predicted"/>
<protein>
    <submittedName>
        <fullName evidence="1">Uncharacterized protein</fullName>
    </submittedName>
</protein>
<accession>A0A2N0NQL3</accession>
<sequence length="50" mass="6070">MNKAFIKPMLDDIEWMCIHGHLKLLSIKHWDHETNTLTRIFWMSSEQLET</sequence>
<dbReference type="Proteomes" id="UP000232722">
    <property type="component" value="Unassembled WGS sequence"/>
</dbReference>